<feature type="compositionally biased region" description="Low complexity" evidence="1">
    <location>
        <begin position="46"/>
        <end position="63"/>
    </location>
</feature>
<proteinExistence type="predicted"/>
<dbReference type="SUPFAM" id="SSF49899">
    <property type="entry name" value="Concanavalin A-like lectins/glucanases"/>
    <property type="match status" value="1"/>
</dbReference>
<dbReference type="GO" id="GO:0070007">
    <property type="term" value="F:glutamic-type endopeptidase activity"/>
    <property type="evidence" value="ECO:0007669"/>
    <property type="project" value="InterPro"/>
</dbReference>
<dbReference type="HOGENOM" id="CLU_863121_0_0_11"/>
<dbReference type="AlphaFoldDB" id="C7LZE4"/>
<dbReference type="STRING" id="525909.Afer_1170"/>
<evidence type="ECO:0000313" key="3">
    <source>
        <dbReference type="EMBL" id="ACU54102.1"/>
    </source>
</evidence>
<name>C7LZE4_ACIFD</name>
<organism evidence="3 4">
    <name type="scientific">Acidimicrobium ferrooxidans (strain DSM 10331 / JCM 15462 / NBRC 103882 / ICP)</name>
    <dbReference type="NCBI Taxonomy" id="525909"/>
    <lineage>
        <taxon>Bacteria</taxon>
        <taxon>Bacillati</taxon>
        <taxon>Actinomycetota</taxon>
        <taxon>Acidimicrobiia</taxon>
        <taxon>Acidimicrobiales</taxon>
        <taxon>Acidimicrobiaceae</taxon>
        <taxon>Acidimicrobium</taxon>
    </lineage>
</organism>
<dbReference type="InterPro" id="IPR038656">
    <property type="entry name" value="Peptidase_G1_sf"/>
</dbReference>
<feature type="chain" id="PRO_5038368104" evidence="2">
    <location>
        <begin position="22"/>
        <end position="334"/>
    </location>
</feature>
<evidence type="ECO:0000256" key="1">
    <source>
        <dbReference type="SAM" id="MobiDB-lite"/>
    </source>
</evidence>
<dbReference type="EMBL" id="CP001631">
    <property type="protein sequence ID" value="ACU54102.1"/>
    <property type="molecule type" value="Genomic_DNA"/>
</dbReference>
<dbReference type="CDD" id="cd13426">
    <property type="entry name" value="Peptidase_G1"/>
    <property type="match status" value="1"/>
</dbReference>
<dbReference type="Proteomes" id="UP000000771">
    <property type="component" value="Chromosome"/>
</dbReference>
<dbReference type="Gene3D" id="2.60.120.700">
    <property type="entry name" value="Peptidase G1"/>
    <property type="match status" value="1"/>
</dbReference>
<sequence>MTAGALGVSMAVAVFAWAGHAAGASSGLDTHPSSTVVTNPAPGSVATNSPRSTSSGSGSASTSLVSATSASENWSGLAALGSAERSVRASWTAPSFTQADVSANSAIGEWVGLGGMRSHQLIQVGTLTEPGPKGEAQTVAFFEQLPNAAVDTITIPTGATVMAAITPVGTDRWRLELTVAGSSSPAVDTVVTLSPSAASGVETSAEWITEAPTSQAGIMNLAPVSTTVMRHVEANGAPLAELPSGTLQAISMVDQQGVTIAAPTVSPSSDSVTVTTQYDATSGLGSGSAATAPFAGNGFGFQAPGFGGFGFGYGYSGYGSSGFGYGFGGTIVGA</sequence>
<dbReference type="InterPro" id="IPR013320">
    <property type="entry name" value="ConA-like_dom_sf"/>
</dbReference>
<dbReference type="Pfam" id="PF01828">
    <property type="entry name" value="Peptidase_A4"/>
    <property type="match status" value="1"/>
</dbReference>
<feature type="compositionally biased region" description="Polar residues" evidence="1">
    <location>
        <begin position="27"/>
        <end position="38"/>
    </location>
</feature>
<protein>
    <submittedName>
        <fullName evidence="3">Uncharacterized protein</fullName>
    </submittedName>
</protein>
<gene>
    <name evidence="3" type="ordered locus">Afer_1170</name>
</gene>
<keyword evidence="4" id="KW-1185">Reference proteome</keyword>
<evidence type="ECO:0000313" key="4">
    <source>
        <dbReference type="Proteomes" id="UP000000771"/>
    </source>
</evidence>
<dbReference type="KEGG" id="afo:Afer_1170"/>
<dbReference type="InterPro" id="IPR000250">
    <property type="entry name" value="Peptidase_G1"/>
</dbReference>
<reference evidence="3 4" key="1">
    <citation type="journal article" date="2009" name="Stand. Genomic Sci.">
        <title>Complete genome sequence of Acidimicrobium ferrooxidans type strain (ICP).</title>
        <authorList>
            <person name="Clum A."/>
            <person name="Nolan M."/>
            <person name="Lang E."/>
            <person name="Glavina Del Rio T."/>
            <person name="Tice H."/>
            <person name="Copeland A."/>
            <person name="Cheng J.F."/>
            <person name="Lucas S."/>
            <person name="Chen F."/>
            <person name="Bruce D."/>
            <person name="Goodwin L."/>
            <person name="Pitluck S."/>
            <person name="Ivanova N."/>
            <person name="Mavrommatis K."/>
            <person name="Mikhailova N."/>
            <person name="Pati A."/>
            <person name="Chen A."/>
            <person name="Palaniappan K."/>
            <person name="Goker M."/>
            <person name="Spring S."/>
            <person name="Land M."/>
            <person name="Hauser L."/>
            <person name="Chang Y.J."/>
            <person name="Jeffries C.C."/>
            <person name="Chain P."/>
            <person name="Bristow J."/>
            <person name="Eisen J.A."/>
            <person name="Markowitz V."/>
            <person name="Hugenholtz P."/>
            <person name="Kyrpides N.C."/>
            <person name="Klenk H.P."/>
            <person name="Lapidus A."/>
        </authorList>
    </citation>
    <scope>NUCLEOTIDE SEQUENCE [LARGE SCALE GENOMIC DNA]</scope>
    <source>
        <strain evidence="4">DSM 10331 / JCM 15462 / NBRC 103882 / ICP</strain>
    </source>
</reference>
<feature type="region of interest" description="Disordered" evidence="1">
    <location>
        <begin position="27"/>
        <end position="63"/>
    </location>
</feature>
<feature type="signal peptide" evidence="2">
    <location>
        <begin position="1"/>
        <end position="21"/>
    </location>
</feature>
<dbReference type="GO" id="GO:0006508">
    <property type="term" value="P:proteolysis"/>
    <property type="evidence" value="ECO:0007669"/>
    <property type="project" value="InterPro"/>
</dbReference>
<keyword evidence="2" id="KW-0732">Signal</keyword>
<accession>C7LZE4</accession>
<dbReference type="eggNOG" id="ENOG50335JC">
    <property type="taxonomic scope" value="Bacteria"/>
</dbReference>
<evidence type="ECO:0000256" key="2">
    <source>
        <dbReference type="SAM" id="SignalP"/>
    </source>
</evidence>